<reference evidence="2" key="1">
    <citation type="submission" date="2020-06" db="EMBL/GenBank/DDBJ databases">
        <authorList>
            <person name="Dong N."/>
        </authorList>
    </citation>
    <scope>NUCLEOTIDE SEQUENCE</scope>
    <source>
        <strain evidence="2">R1692</strain>
    </source>
</reference>
<feature type="chain" id="PRO_5046941921" description="BNR/Asp-box repeat protein" evidence="1">
    <location>
        <begin position="26"/>
        <end position="247"/>
    </location>
</feature>
<dbReference type="RefSeq" id="WP_286651572.1">
    <property type="nucleotide sequence ID" value="NZ_JACAGK010000033.1"/>
</dbReference>
<dbReference type="Gene3D" id="2.130.10.10">
    <property type="entry name" value="YVTN repeat-like/Quinoprotein amine dehydrogenase"/>
    <property type="match status" value="1"/>
</dbReference>
<feature type="signal peptide" evidence="1">
    <location>
        <begin position="1"/>
        <end position="25"/>
    </location>
</feature>
<dbReference type="SUPFAM" id="SSF110296">
    <property type="entry name" value="Oligoxyloglucan reducing end-specific cellobiohydrolase"/>
    <property type="match status" value="1"/>
</dbReference>
<dbReference type="Proteomes" id="UP001170954">
    <property type="component" value="Unassembled WGS sequence"/>
</dbReference>
<evidence type="ECO:0000313" key="2">
    <source>
        <dbReference type="EMBL" id="MDM1048949.1"/>
    </source>
</evidence>
<keyword evidence="1" id="KW-0732">Signal</keyword>
<dbReference type="InterPro" id="IPR015943">
    <property type="entry name" value="WD40/YVTN_repeat-like_dom_sf"/>
</dbReference>
<comment type="caution">
    <text evidence="2">The sequence shown here is derived from an EMBL/GenBank/DDBJ whole genome shotgun (WGS) entry which is preliminary data.</text>
</comment>
<accession>A0ABT7NP69</accession>
<name>A0ABT7NP69_9SPHI</name>
<dbReference type="EMBL" id="JACAGK010000033">
    <property type="protein sequence ID" value="MDM1048949.1"/>
    <property type="molecule type" value="Genomic_DNA"/>
</dbReference>
<evidence type="ECO:0000313" key="3">
    <source>
        <dbReference type="Proteomes" id="UP001170954"/>
    </source>
</evidence>
<evidence type="ECO:0000256" key="1">
    <source>
        <dbReference type="SAM" id="SignalP"/>
    </source>
</evidence>
<protein>
    <recommendedName>
        <fullName evidence="4">BNR/Asp-box repeat protein</fullName>
    </recommendedName>
</protein>
<organism evidence="2 3">
    <name type="scientific">Sphingobacterium hotanense</name>
    <dbReference type="NCBI Taxonomy" id="649196"/>
    <lineage>
        <taxon>Bacteria</taxon>
        <taxon>Pseudomonadati</taxon>
        <taxon>Bacteroidota</taxon>
        <taxon>Sphingobacteriia</taxon>
        <taxon>Sphingobacteriales</taxon>
        <taxon>Sphingobacteriaceae</taxon>
        <taxon>Sphingobacterium</taxon>
    </lineage>
</organism>
<gene>
    <name evidence="2" type="ORF">HX018_11955</name>
</gene>
<keyword evidence="3" id="KW-1185">Reference proteome</keyword>
<sequence length="247" mass="27939">MNLNLMSTRNLLVFLTLLVVPFFSACEKEKTTTTNTQDPEMNHPDWIKLILTGQQRGITAIYGKYEDSLLVATQGNIYLTTNQGKDWRRVFSGSIGISGIVKHKDQLVALSSFSDIAGGPFLYSQDEGTTWTHQSKYLYLEEEPRLNRTQVDVSADVAYKLEFESAGTDPISKLPLPDQIYRIENGRKEKVYLPRQALINCIVKDQKGRLYVGAEGTRFEHTTEGNTTIYPTSTDTAIVYMSRKPLR</sequence>
<evidence type="ECO:0008006" key="4">
    <source>
        <dbReference type="Google" id="ProtNLM"/>
    </source>
</evidence>
<proteinExistence type="predicted"/>
<reference evidence="2" key="2">
    <citation type="journal article" date="2022" name="Sci. Total Environ.">
        <title>Prevalence, transmission, and molecular epidemiology of tet(X)-positive bacteria among humans, animals, and environmental niches in China: An epidemiological, and genomic-based study.</title>
        <authorList>
            <person name="Dong N."/>
            <person name="Zeng Y."/>
            <person name="Cai C."/>
            <person name="Sun C."/>
            <person name="Lu J."/>
            <person name="Liu C."/>
            <person name="Zhou H."/>
            <person name="Sun Q."/>
            <person name="Shu L."/>
            <person name="Wang H."/>
            <person name="Wang Y."/>
            <person name="Wang S."/>
            <person name="Wu C."/>
            <person name="Chan E.W."/>
            <person name="Chen G."/>
            <person name="Shen Z."/>
            <person name="Chen S."/>
            <person name="Zhang R."/>
        </authorList>
    </citation>
    <scope>NUCLEOTIDE SEQUENCE</scope>
    <source>
        <strain evidence="2">R1692</strain>
    </source>
</reference>